<reference evidence="2" key="1">
    <citation type="submission" date="2019-11" db="EMBL/GenBank/DDBJ databases">
        <title>Growth characteristics of pneumococcus vary with the chemical composition of the capsule and with environmental conditions.</title>
        <authorList>
            <person name="Tothpal A."/>
            <person name="Desobry K."/>
            <person name="Joshi S."/>
            <person name="Wyllie A.L."/>
            <person name="Weinberger D.M."/>
        </authorList>
    </citation>
    <scope>NUCLEOTIDE SEQUENCE</scope>
    <source>
        <strain evidence="2">Pnumococcus10A</strain>
    </source>
</reference>
<feature type="region of interest" description="Disordered" evidence="1">
    <location>
        <begin position="1"/>
        <end position="49"/>
    </location>
</feature>
<evidence type="ECO:0000313" key="3">
    <source>
        <dbReference type="Proteomes" id="UP000729182"/>
    </source>
</evidence>
<feature type="non-terminal residue" evidence="2">
    <location>
        <position position="91"/>
    </location>
</feature>
<dbReference type="RefSeq" id="WP_330162993.1">
    <property type="nucleotide sequence ID" value="NZ_WNHN01000575.1"/>
</dbReference>
<accession>A0AAW9W8G1</accession>
<dbReference type="InterPro" id="IPR011681">
    <property type="entry name" value="GcrA"/>
</dbReference>
<organism evidence="2 3">
    <name type="scientific">Streptococcus pneumoniae</name>
    <dbReference type="NCBI Taxonomy" id="1313"/>
    <lineage>
        <taxon>Bacteria</taxon>
        <taxon>Bacillati</taxon>
        <taxon>Bacillota</taxon>
        <taxon>Bacilli</taxon>
        <taxon>Lactobacillales</taxon>
        <taxon>Streptococcaceae</taxon>
        <taxon>Streptococcus</taxon>
    </lineage>
</organism>
<evidence type="ECO:0000313" key="2">
    <source>
        <dbReference type="EMBL" id="MTV78176.1"/>
    </source>
</evidence>
<dbReference type="EMBL" id="WNHN01000575">
    <property type="protein sequence ID" value="MTV78176.1"/>
    <property type="molecule type" value="Genomic_DNA"/>
</dbReference>
<gene>
    <name evidence="2" type="ORF">GM535_13230</name>
</gene>
<dbReference type="AlphaFoldDB" id="A0AAW9W8G1"/>
<feature type="non-terminal residue" evidence="2">
    <location>
        <position position="1"/>
    </location>
</feature>
<comment type="caution">
    <text evidence="2">The sequence shown here is derived from an EMBL/GenBank/DDBJ whole genome shotgun (WGS) entry which is preliminary data.</text>
</comment>
<evidence type="ECO:0000256" key="1">
    <source>
        <dbReference type="SAM" id="MobiDB-lite"/>
    </source>
</evidence>
<proteinExistence type="predicted"/>
<sequence length="91" mass="10529">NLSGRDKKVHTAPKVQRDRNRFVPRPGNVTPQRSYAKAAPRPTNPAQHVPDVLEEMRALTLMELTQSNCRWPLGDPRDEWFRFCGNDKDMD</sequence>
<name>A0AAW9W8G1_STREE</name>
<protein>
    <submittedName>
        <fullName evidence="2">Uncharacterized protein</fullName>
    </submittedName>
</protein>
<dbReference type="Proteomes" id="UP000729182">
    <property type="component" value="Unassembled WGS sequence"/>
</dbReference>
<dbReference type="Pfam" id="PF07750">
    <property type="entry name" value="GcrA"/>
    <property type="match status" value="1"/>
</dbReference>